<evidence type="ECO:0000313" key="2">
    <source>
        <dbReference type="Proteomes" id="UP001590951"/>
    </source>
</evidence>
<accession>A0ABR4ARN8</accession>
<gene>
    <name evidence="1" type="ORF">ABVK25_011241</name>
</gene>
<name>A0ABR4ARN8_9LECA</name>
<evidence type="ECO:0000313" key="1">
    <source>
        <dbReference type="EMBL" id="KAL2047910.1"/>
    </source>
</evidence>
<organism evidence="1 2">
    <name type="scientific">Lepraria finkii</name>
    <dbReference type="NCBI Taxonomy" id="1340010"/>
    <lineage>
        <taxon>Eukaryota</taxon>
        <taxon>Fungi</taxon>
        <taxon>Dikarya</taxon>
        <taxon>Ascomycota</taxon>
        <taxon>Pezizomycotina</taxon>
        <taxon>Lecanoromycetes</taxon>
        <taxon>OSLEUM clade</taxon>
        <taxon>Lecanoromycetidae</taxon>
        <taxon>Lecanorales</taxon>
        <taxon>Lecanorineae</taxon>
        <taxon>Stereocaulaceae</taxon>
        <taxon>Lepraria</taxon>
    </lineage>
</organism>
<proteinExistence type="predicted"/>
<keyword evidence="2" id="KW-1185">Reference proteome</keyword>
<dbReference type="EMBL" id="JBHFEH010000089">
    <property type="protein sequence ID" value="KAL2047910.1"/>
    <property type="molecule type" value="Genomic_DNA"/>
</dbReference>
<reference evidence="1 2" key="1">
    <citation type="submission" date="2024-09" db="EMBL/GenBank/DDBJ databases">
        <title>Rethinking Asexuality: The Enigmatic Case of Functional Sexual Genes in Lepraria (Stereocaulaceae).</title>
        <authorList>
            <person name="Doellman M."/>
            <person name="Sun Y."/>
            <person name="Barcenas-Pena A."/>
            <person name="Lumbsch H.T."/>
            <person name="Grewe F."/>
        </authorList>
    </citation>
    <scope>NUCLEOTIDE SEQUENCE [LARGE SCALE GENOMIC DNA]</scope>
    <source>
        <strain evidence="1 2">Grewe 0041</strain>
    </source>
</reference>
<dbReference type="Proteomes" id="UP001590951">
    <property type="component" value="Unassembled WGS sequence"/>
</dbReference>
<protein>
    <submittedName>
        <fullName evidence="1">Uncharacterized protein</fullName>
    </submittedName>
</protein>
<sequence length="149" mass="16475">MNNEQHGLSNCKAFRQLADEIAPGSPLAEDAPIKEFRKLQANFIVFKMGGRTRPTDGKVAQTREIVKAKSDTALWQKHLGGMNNPFRDVTETFERRISKVKKGDAGKVVADTDDVFGIHGDPGSWIVDTKARLVGLLWAGDARYCFATI</sequence>
<comment type="caution">
    <text evidence="1">The sequence shown here is derived from an EMBL/GenBank/DDBJ whole genome shotgun (WGS) entry which is preliminary data.</text>
</comment>